<organism evidence="1 2">
    <name type="scientific">Pseudomonas kairouanensis</name>
    <dbReference type="NCBI Taxonomy" id="2293832"/>
    <lineage>
        <taxon>Bacteria</taxon>
        <taxon>Pseudomonadati</taxon>
        <taxon>Pseudomonadota</taxon>
        <taxon>Gammaproteobacteria</taxon>
        <taxon>Pseudomonadales</taxon>
        <taxon>Pseudomonadaceae</taxon>
        <taxon>Pseudomonas</taxon>
    </lineage>
</organism>
<accession>A0A4Z0AKS9</accession>
<evidence type="ECO:0000313" key="1">
    <source>
        <dbReference type="EMBL" id="TFY86973.1"/>
    </source>
</evidence>
<sequence length="122" mass="13800">MDGRQPHVQLFEQDDELSLQCHELQVVLRVQLTHPGLDIYPMQAWQRLGQASLAHFKGALALSPVTGQLWLVQGLARDCSLNHLMSALEALLNQRDTWRCIVARLAKPAHTRQALALRKPLH</sequence>
<protein>
    <submittedName>
        <fullName evidence="1">Type III secretion protein</fullName>
    </submittedName>
</protein>
<dbReference type="AlphaFoldDB" id="A0A4Z0AKS9"/>
<name>A0A4Z0AKS9_9PSED</name>
<evidence type="ECO:0000313" key="2">
    <source>
        <dbReference type="Proteomes" id="UP000297391"/>
    </source>
</evidence>
<comment type="caution">
    <text evidence="1">The sequence shown here is derived from an EMBL/GenBank/DDBJ whole genome shotgun (WGS) entry which is preliminary data.</text>
</comment>
<dbReference type="Proteomes" id="UP000297391">
    <property type="component" value="Unassembled WGS sequence"/>
</dbReference>
<dbReference type="OrthoDB" id="7006103at2"/>
<keyword evidence="2" id="KW-1185">Reference proteome</keyword>
<reference evidence="1 2" key="1">
    <citation type="journal article" date="2019" name="Syst. Appl. Microbiol.">
        <title>New species of pathogenic Pseudomonas isolated from citrus in Tunisia: Proposal of Pseudomonas kairouanensis sp. nov. and Pseudomonas nabeulensis sp. nov.</title>
        <authorList>
            <person name="Oueslati M."/>
            <person name="Mulet M."/>
            <person name="Gomila M."/>
            <person name="Berge O."/>
            <person name="Hajlaoui M.R."/>
            <person name="Lalucat J."/>
            <person name="Sadfi-Zouaoui N."/>
            <person name="Garcia-Valdes E."/>
        </authorList>
    </citation>
    <scope>NUCLEOTIDE SEQUENCE [LARGE SCALE GENOMIC DNA]</scope>
    <source>
        <strain evidence="1 2">KC12</strain>
    </source>
</reference>
<proteinExistence type="predicted"/>
<gene>
    <name evidence="1" type="ORF">DYL59_20480</name>
</gene>
<dbReference type="EMBL" id="QUZU01000028">
    <property type="protein sequence ID" value="TFY86973.1"/>
    <property type="molecule type" value="Genomic_DNA"/>
</dbReference>